<accession>A0A9D4RYI1</accession>
<evidence type="ECO:0000313" key="2">
    <source>
        <dbReference type="Proteomes" id="UP000828390"/>
    </source>
</evidence>
<sequence length="50" mass="5570">MELDGKLVPILHGIPSKDFHRIPYDSTADLQIHVSSFINQEGLKGPKLLT</sequence>
<name>A0A9D4RYI1_DREPO</name>
<keyword evidence="2" id="KW-1185">Reference proteome</keyword>
<reference evidence="1" key="2">
    <citation type="submission" date="2020-11" db="EMBL/GenBank/DDBJ databases">
        <authorList>
            <person name="McCartney M.A."/>
            <person name="Auch B."/>
            <person name="Kono T."/>
            <person name="Mallez S."/>
            <person name="Becker A."/>
            <person name="Gohl D.M."/>
            <person name="Silverstein K.A.T."/>
            <person name="Koren S."/>
            <person name="Bechman K.B."/>
            <person name="Herman A."/>
            <person name="Abrahante J.E."/>
            <person name="Garbe J."/>
        </authorList>
    </citation>
    <scope>NUCLEOTIDE SEQUENCE</scope>
    <source>
        <strain evidence="1">Duluth1</strain>
        <tissue evidence="1">Whole animal</tissue>
    </source>
</reference>
<proteinExistence type="predicted"/>
<comment type="caution">
    <text evidence="1">The sequence shown here is derived from an EMBL/GenBank/DDBJ whole genome shotgun (WGS) entry which is preliminary data.</text>
</comment>
<dbReference type="EMBL" id="JAIWYP010000001">
    <property type="protein sequence ID" value="KAH3883770.1"/>
    <property type="molecule type" value="Genomic_DNA"/>
</dbReference>
<dbReference type="AlphaFoldDB" id="A0A9D4RYI1"/>
<organism evidence="1 2">
    <name type="scientific">Dreissena polymorpha</name>
    <name type="common">Zebra mussel</name>
    <name type="synonym">Mytilus polymorpha</name>
    <dbReference type="NCBI Taxonomy" id="45954"/>
    <lineage>
        <taxon>Eukaryota</taxon>
        <taxon>Metazoa</taxon>
        <taxon>Spiralia</taxon>
        <taxon>Lophotrochozoa</taxon>
        <taxon>Mollusca</taxon>
        <taxon>Bivalvia</taxon>
        <taxon>Autobranchia</taxon>
        <taxon>Heteroconchia</taxon>
        <taxon>Euheterodonta</taxon>
        <taxon>Imparidentia</taxon>
        <taxon>Neoheterodontei</taxon>
        <taxon>Myida</taxon>
        <taxon>Dreissenoidea</taxon>
        <taxon>Dreissenidae</taxon>
        <taxon>Dreissena</taxon>
    </lineage>
</organism>
<evidence type="ECO:0000313" key="1">
    <source>
        <dbReference type="EMBL" id="KAH3883770.1"/>
    </source>
</evidence>
<protein>
    <submittedName>
        <fullName evidence="1">Uncharacterized protein</fullName>
    </submittedName>
</protein>
<gene>
    <name evidence="1" type="ORF">DPMN_007738</name>
</gene>
<reference evidence="1" key="1">
    <citation type="journal article" date="2019" name="bioRxiv">
        <title>The Genome of the Zebra Mussel, Dreissena polymorpha: A Resource for Invasive Species Research.</title>
        <authorList>
            <person name="McCartney M.A."/>
            <person name="Auch B."/>
            <person name="Kono T."/>
            <person name="Mallez S."/>
            <person name="Zhang Y."/>
            <person name="Obille A."/>
            <person name="Becker A."/>
            <person name="Abrahante J.E."/>
            <person name="Garbe J."/>
            <person name="Badalamenti J.P."/>
            <person name="Herman A."/>
            <person name="Mangelson H."/>
            <person name="Liachko I."/>
            <person name="Sullivan S."/>
            <person name="Sone E.D."/>
            <person name="Koren S."/>
            <person name="Silverstein K.A.T."/>
            <person name="Beckman K.B."/>
            <person name="Gohl D.M."/>
        </authorList>
    </citation>
    <scope>NUCLEOTIDE SEQUENCE</scope>
    <source>
        <strain evidence="1">Duluth1</strain>
        <tissue evidence="1">Whole animal</tissue>
    </source>
</reference>
<dbReference type="Proteomes" id="UP000828390">
    <property type="component" value="Unassembled WGS sequence"/>
</dbReference>